<reference evidence="2 3" key="1">
    <citation type="submission" date="2019-03" db="EMBL/GenBank/DDBJ databases">
        <authorList>
            <person name="Gaulin E."/>
            <person name="Dumas B."/>
        </authorList>
    </citation>
    <scope>NUCLEOTIDE SEQUENCE [LARGE SCALE GENOMIC DNA]</scope>
    <source>
        <strain evidence="2">CBS 568.67</strain>
    </source>
</reference>
<gene>
    <name evidence="2" type="primary">Aste57867_11425</name>
    <name evidence="1" type="ORF">As57867_011383</name>
    <name evidence="2" type="ORF">ASTE57867_11425</name>
</gene>
<evidence type="ECO:0000313" key="2">
    <source>
        <dbReference type="EMBL" id="VFT88286.1"/>
    </source>
</evidence>
<evidence type="ECO:0000313" key="3">
    <source>
        <dbReference type="Proteomes" id="UP000332933"/>
    </source>
</evidence>
<dbReference type="EMBL" id="VJMH01005281">
    <property type="protein sequence ID" value="KAF0697928.1"/>
    <property type="molecule type" value="Genomic_DNA"/>
</dbReference>
<dbReference type="AlphaFoldDB" id="A0A485KT11"/>
<evidence type="ECO:0000313" key="1">
    <source>
        <dbReference type="EMBL" id="KAF0697928.1"/>
    </source>
</evidence>
<protein>
    <submittedName>
        <fullName evidence="2">Aste57867_11425 protein</fullName>
    </submittedName>
</protein>
<sequence length="147" mass="16654">MYTPKTVLHLGFNQPGDHERVVPLIIYISPGSDLEWFNTSAPDDELAFFQQIVEHLQGDEWPAIQAKIQTLKEGVTSKKVDAVLARSHEIVLDRIKFVYEVRQTARAYSVLLAQPETKFATCPMESFEFVVWMSPKDCILGRGDGTN</sequence>
<name>A0A485KT11_9STRA</name>
<dbReference type="EMBL" id="CAADRA010005302">
    <property type="protein sequence ID" value="VFT88286.1"/>
    <property type="molecule type" value="Genomic_DNA"/>
</dbReference>
<organism evidence="2 3">
    <name type="scientific">Aphanomyces stellatus</name>
    <dbReference type="NCBI Taxonomy" id="120398"/>
    <lineage>
        <taxon>Eukaryota</taxon>
        <taxon>Sar</taxon>
        <taxon>Stramenopiles</taxon>
        <taxon>Oomycota</taxon>
        <taxon>Saprolegniomycetes</taxon>
        <taxon>Saprolegniales</taxon>
        <taxon>Verrucalvaceae</taxon>
        <taxon>Aphanomyces</taxon>
    </lineage>
</organism>
<reference evidence="1" key="2">
    <citation type="submission" date="2019-06" db="EMBL/GenBank/DDBJ databases">
        <title>Genomics analysis of Aphanomyces spp. identifies a new class of oomycete effector associated with host adaptation.</title>
        <authorList>
            <person name="Gaulin E."/>
        </authorList>
    </citation>
    <scope>NUCLEOTIDE SEQUENCE</scope>
    <source>
        <strain evidence="1">CBS 578.67</strain>
    </source>
</reference>
<dbReference type="Proteomes" id="UP000332933">
    <property type="component" value="Unassembled WGS sequence"/>
</dbReference>
<proteinExistence type="predicted"/>
<dbReference type="OrthoDB" id="64956at2759"/>
<keyword evidence="3" id="KW-1185">Reference proteome</keyword>
<accession>A0A485KT11</accession>